<dbReference type="InterPro" id="IPR036259">
    <property type="entry name" value="MFS_trans_sf"/>
</dbReference>
<dbReference type="EMBL" id="WJBD01000017">
    <property type="protein sequence ID" value="MBC3889320.1"/>
    <property type="molecule type" value="Genomic_DNA"/>
</dbReference>
<evidence type="ECO:0000259" key="8">
    <source>
        <dbReference type="PROSITE" id="PS50850"/>
    </source>
</evidence>
<keyword evidence="10" id="KW-1185">Reference proteome</keyword>
<feature type="transmembrane region" description="Helical" evidence="7">
    <location>
        <begin position="53"/>
        <end position="71"/>
    </location>
</feature>
<dbReference type="Gene3D" id="1.20.1250.20">
    <property type="entry name" value="MFS general substrate transporter like domains"/>
    <property type="match status" value="1"/>
</dbReference>
<feature type="transmembrane region" description="Helical" evidence="7">
    <location>
        <begin position="270"/>
        <end position="291"/>
    </location>
</feature>
<evidence type="ECO:0000256" key="3">
    <source>
        <dbReference type="ARBA" id="ARBA00022475"/>
    </source>
</evidence>
<dbReference type="SUPFAM" id="SSF103473">
    <property type="entry name" value="MFS general substrate transporter"/>
    <property type="match status" value="1"/>
</dbReference>
<feature type="transmembrane region" description="Helical" evidence="7">
    <location>
        <begin position="488"/>
        <end position="506"/>
    </location>
</feature>
<feature type="transmembrane region" description="Helical" evidence="7">
    <location>
        <begin position="303"/>
        <end position="322"/>
    </location>
</feature>
<keyword evidence="4 7" id="KW-0812">Transmembrane</keyword>
<dbReference type="PANTHER" id="PTHR23501">
    <property type="entry name" value="MAJOR FACILITATOR SUPERFAMILY"/>
    <property type="match status" value="1"/>
</dbReference>
<comment type="subcellular location">
    <subcellularLocation>
        <location evidence="1">Cell membrane</location>
        <topology evidence="1">Multi-pass membrane protein</topology>
    </subcellularLocation>
</comment>
<sequence length="535" mass="57659">MTEKQMSKSRTALILAGIMASLLLSALDSTVVSTAMKNIVDNLGGMQLYSWPFTTYMLCSTIAILICGGLADIYGHKLMFMIGIVTFLAGSMLCGLSQSMIQLIAFRGLQGIGGGIIVSSVFTVVADMFEPADRGKYTGIVTSMYGLASIIGPLAGGFITDALGWRWIFFINLPLGILAIVIVAIAMPSFKNVELKKPVDYKGIAALVLTLVPMLLAFSMAGNNFAWISVPCIGMFLFSAIMMALFVFLEKRSSNPMIPLAFFKDRAICVSFLIAFFSQALMFSTVIYLPYFVQGVIGSSATTSGAVITPMMLGLLLSSNITGQLVSRIGKARILSASAFVIMGVGALLLSTMRVGTSYSSAILFMVILGFGVGMSMPITNVNAQNAAPRDQIGSVTSTVMFFRNIGSTISSAVYGVIMTNSLSNGFSGLNMQYLPQEIQGMLKNTQIITNVQTVATIRSQVPELYLSYFDDLYLQAKAVLANSIHDVFLFCVVIAAIGFFCSLFLREAPMIRSKKIVKSEPVKVVEMMDDLANR</sequence>
<dbReference type="InterPro" id="IPR004638">
    <property type="entry name" value="EmrB-like"/>
</dbReference>
<evidence type="ECO:0000313" key="10">
    <source>
        <dbReference type="Proteomes" id="UP000616595"/>
    </source>
</evidence>
<feature type="transmembrane region" description="Helical" evidence="7">
    <location>
        <begin position="199"/>
        <end position="219"/>
    </location>
</feature>
<feature type="transmembrane region" description="Helical" evidence="7">
    <location>
        <begin position="137"/>
        <end position="159"/>
    </location>
</feature>
<dbReference type="OrthoDB" id="9803985at2"/>
<dbReference type="CDD" id="cd17502">
    <property type="entry name" value="MFS_Azr1_MDR_like"/>
    <property type="match status" value="1"/>
</dbReference>
<evidence type="ECO:0000256" key="7">
    <source>
        <dbReference type="SAM" id="Phobius"/>
    </source>
</evidence>
<organism evidence="9 10">
    <name type="scientific">Acetobacterium paludosum</name>
    <dbReference type="NCBI Taxonomy" id="52693"/>
    <lineage>
        <taxon>Bacteria</taxon>
        <taxon>Bacillati</taxon>
        <taxon>Bacillota</taxon>
        <taxon>Clostridia</taxon>
        <taxon>Eubacteriales</taxon>
        <taxon>Eubacteriaceae</taxon>
        <taxon>Acetobacterium</taxon>
    </lineage>
</organism>
<feature type="transmembrane region" description="Helical" evidence="7">
    <location>
        <begin position="334"/>
        <end position="353"/>
    </location>
</feature>
<dbReference type="PANTHER" id="PTHR23501:SF197">
    <property type="entry name" value="COMD"/>
    <property type="match status" value="1"/>
</dbReference>
<reference evidence="9" key="1">
    <citation type="submission" date="2019-10" db="EMBL/GenBank/DDBJ databases">
        <authorList>
            <person name="Ross D.E."/>
            <person name="Gulliver D."/>
        </authorList>
    </citation>
    <scope>NUCLEOTIDE SEQUENCE</scope>
    <source>
        <strain evidence="9">DER-2019</strain>
    </source>
</reference>
<protein>
    <submittedName>
        <fullName evidence="9">DHA2 family efflux MFS transporter permease subunit</fullName>
    </submittedName>
</protein>
<keyword evidence="2" id="KW-0813">Transport</keyword>
<evidence type="ECO:0000256" key="2">
    <source>
        <dbReference type="ARBA" id="ARBA00022448"/>
    </source>
</evidence>
<dbReference type="NCBIfam" id="TIGR00711">
    <property type="entry name" value="efflux_EmrB"/>
    <property type="match status" value="1"/>
</dbReference>
<dbReference type="InterPro" id="IPR020846">
    <property type="entry name" value="MFS_dom"/>
</dbReference>
<proteinExistence type="predicted"/>
<feature type="transmembrane region" description="Helical" evidence="7">
    <location>
        <begin position="401"/>
        <end position="418"/>
    </location>
</feature>
<evidence type="ECO:0000256" key="4">
    <source>
        <dbReference type="ARBA" id="ARBA00022692"/>
    </source>
</evidence>
<feature type="transmembrane region" description="Helical" evidence="7">
    <location>
        <begin position="78"/>
        <end position="98"/>
    </location>
</feature>
<dbReference type="RefSeq" id="WP_148566926.1">
    <property type="nucleotide sequence ID" value="NZ_RXYA01000006.1"/>
</dbReference>
<dbReference type="Pfam" id="PF07690">
    <property type="entry name" value="MFS_1"/>
    <property type="match status" value="1"/>
</dbReference>
<evidence type="ECO:0000313" key="9">
    <source>
        <dbReference type="EMBL" id="MBC3889320.1"/>
    </source>
</evidence>
<evidence type="ECO:0000256" key="6">
    <source>
        <dbReference type="ARBA" id="ARBA00023136"/>
    </source>
</evidence>
<keyword evidence="3" id="KW-1003">Cell membrane</keyword>
<feature type="domain" description="Major facilitator superfamily (MFS) profile" evidence="8">
    <location>
        <begin position="14"/>
        <end position="511"/>
    </location>
</feature>
<keyword evidence="6 7" id="KW-0472">Membrane</keyword>
<evidence type="ECO:0000256" key="1">
    <source>
        <dbReference type="ARBA" id="ARBA00004651"/>
    </source>
</evidence>
<dbReference type="PROSITE" id="PS50850">
    <property type="entry name" value="MFS"/>
    <property type="match status" value="1"/>
</dbReference>
<dbReference type="Proteomes" id="UP000616595">
    <property type="component" value="Unassembled WGS sequence"/>
</dbReference>
<feature type="transmembrane region" description="Helical" evidence="7">
    <location>
        <begin position="104"/>
        <end position="125"/>
    </location>
</feature>
<name>A0A923I5E1_9FIRM</name>
<gene>
    <name evidence="9" type="ORF">GH810_13450</name>
</gene>
<comment type="caution">
    <text evidence="9">The sequence shown here is derived from an EMBL/GenBank/DDBJ whole genome shotgun (WGS) entry which is preliminary data.</text>
</comment>
<dbReference type="InterPro" id="IPR011701">
    <property type="entry name" value="MFS"/>
</dbReference>
<reference evidence="9" key="2">
    <citation type="submission" date="2020-10" db="EMBL/GenBank/DDBJ databases">
        <title>Comparative genomics of the Acetobacterium genus.</title>
        <authorList>
            <person name="Marshall C."/>
            <person name="May H."/>
            <person name="Norman S."/>
        </authorList>
    </citation>
    <scope>NUCLEOTIDE SEQUENCE</scope>
    <source>
        <strain evidence="9">DER-2019</strain>
    </source>
</reference>
<feature type="transmembrane region" description="Helical" evidence="7">
    <location>
        <begin position="359"/>
        <end position="380"/>
    </location>
</feature>
<dbReference type="FunFam" id="1.20.1720.10:FF:000004">
    <property type="entry name" value="EmrB/QacA family drug resistance transporter"/>
    <property type="match status" value="1"/>
</dbReference>
<dbReference type="GO" id="GO:0022857">
    <property type="term" value="F:transmembrane transporter activity"/>
    <property type="evidence" value="ECO:0007669"/>
    <property type="project" value="InterPro"/>
</dbReference>
<accession>A0A923I5E1</accession>
<evidence type="ECO:0000256" key="5">
    <source>
        <dbReference type="ARBA" id="ARBA00022989"/>
    </source>
</evidence>
<dbReference type="GO" id="GO:0005886">
    <property type="term" value="C:plasma membrane"/>
    <property type="evidence" value="ECO:0007669"/>
    <property type="project" value="UniProtKB-SubCell"/>
</dbReference>
<dbReference type="Gene3D" id="1.20.1720.10">
    <property type="entry name" value="Multidrug resistance protein D"/>
    <property type="match status" value="1"/>
</dbReference>
<feature type="transmembrane region" description="Helical" evidence="7">
    <location>
        <begin position="165"/>
        <end position="187"/>
    </location>
</feature>
<feature type="transmembrane region" description="Helical" evidence="7">
    <location>
        <begin position="225"/>
        <end position="249"/>
    </location>
</feature>
<dbReference type="AlphaFoldDB" id="A0A923I5E1"/>
<keyword evidence="5 7" id="KW-1133">Transmembrane helix</keyword>